<reference evidence="2" key="1">
    <citation type="submission" date="2020-01" db="EMBL/GenBank/DDBJ databases">
        <authorList>
            <person name="Meier V. D."/>
            <person name="Meier V D."/>
        </authorList>
    </citation>
    <scope>NUCLEOTIDE SEQUENCE</scope>
    <source>
        <strain evidence="2">HLG_WM_MAG_08</strain>
    </source>
</reference>
<dbReference type="InterPro" id="IPR059133">
    <property type="entry name" value="TsoY-like"/>
</dbReference>
<feature type="transmembrane region" description="Helical" evidence="1">
    <location>
        <begin position="112"/>
        <end position="133"/>
    </location>
</feature>
<feature type="transmembrane region" description="Helical" evidence="1">
    <location>
        <begin position="214"/>
        <end position="239"/>
    </location>
</feature>
<keyword evidence="1" id="KW-0812">Transmembrane</keyword>
<dbReference type="EMBL" id="CACVAV010000082">
    <property type="protein sequence ID" value="CAA6805293.1"/>
    <property type="molecule type" value="Genomic_DNA"/>
</dbReference>
<feature type="transmembrane region" description="Helical" evidence="1">
    <location>
        <begin position="61"/>
        <end position="85"/>
    </location>
</feature>
<proteinExistence type="predicted"/>
<accession>A0A6S6SA85</accession>
<feature type="transmembrane region" description="Helical" evidence="1">
    <location>
        <begin position="12"/>
        <end position="36"/>
    </location>
</feature>
<protein>
    <submittedName>
        <fullName evidence="2">Uncharacterized protein</fullName>
    </submittedName>
</protein>
<feature type="transmembrane region" description="Helical" evidence="1">
    <location>
        <begin position="331"/>
        <end position="350"/>
    </location>
</feature>
<dbReference type="NCBIfam" id="NF047644">
    <property type="entry name" value="TsoY_fam"/>
    <property type="match status" value="1"/>
</dbReference>
<feature type="transmembrane region" description="Helical" evidence="1">
    <location>
        <begin position="188"/>
        <end position="208"/>
    </location>
</feature>
<dbReference type="AlphaFoldDB" id="A0A6S6SA85"/>
<gene>
    <name evidence="2" type="ORF">HELGO_WM77139</name>
</gene>
<feature type="transmembrane region" description="Helical" evidence="1">
    <location>
        <begin position="290"/>
        <end position="310"/>
    </location>
</feature>
<feature type="transmembrane region" description="Helical" evidence="1">
    <location>
        <begin position="145"/>
        <end position="167"/>
    </location>
</feature>
<evidence type="ECO:0000256" key="1">
    <source>
        <dbReference type="SAM" id="Phobius"/>
    </source>
</evidence>
<name>A0A6S6SA85_9GAMM</name>
<keyword evidence="1" id="KW-0472">Membrane</keyword>
<sequence>MLKLRQNLGENYSPLYFLSALGAGGLAVTFFMYLMFLTPHPDTPIPTFESWTTVFKNGDPLIQGMIGLAISGIILFSLLHLRVLFWNVNEYRQFRKTTAFEKLTSSNAEVQLMAMPLTFAMSINVSFILGALFVPKLWTVVEYLFPLAIIAFAVTGFFAMSIFMRFLSRVLVNGSFDCSRNNNLSQMLAIFAFSMVSVGFSAAAAMSHTKLTSGIAMILAIMFLTVAVLLSVLKFVLGFRAMFEHGIDREGTVSLWILIPIITLISITTFRLSMGMHHNFGTPIEPIQNLAMFSVFGGAQLLFGILGYMVMKKLGYFKDYIHGEAKSIASYALICPGVAAAVMAFFFIHIG</sequence>
<keyword evidence="1" id="KW-1133">Transmembrane helix</keyword>
<organism evidence="2">
    <name type="scientific">uncultured Thiotrichaceae bacterium</name>
    <dbReference type="NCBI Taxonomy" id="298394"/>
    <lineage>
        <taxon>Bacteria</taxon>
        <taxon>Pseudomonadati</taxon>
        <taxon>Pseudomonadota</taxon>
        <taxon>Gammaproteobacteria</taxon>
        <taxon>Thiotrichales</taxon>
        <taxon>Thiotrichaceae</taxon>
        <taxon>environmental samples</taxon>
    </lineage>
</organism>
<evidence type="ECO:0000313" key="2">
    <source>
        <dbReference type="EMBL" id="CAA6805293.1"/>
    </source>
</evidence>
<feature type="transmembrane region" description="Helical" evidence="1">
    <location>
        <begin position="251"/>
        <end position="270"/>
    </location>
</feature>
<feature type="non-terminal residue" evidence="2">
    <location>
        <position position="351"/>
    </location>
</feature>